<dbReference type="GO" id="GO:0020037">
    <property type="term" value="F:heme binding"/>
    <property type="evidence" value="ECO:0007669"/>
    <property type="project" value="InterPro"/>
</dbReference>
<evidence type="ECO:0000313" key="1">
    <source>
        <dbReference type="EMBL" id="VAW07922.1"/>
    </source>
</evidence>
<accession>A0A3B0T0D9</accession>
<protein>
    <recommendedName>
        <fullName evidence="2">Cytochrome c domain-containing protein</fullName>
    </recommendedName>
</protein>
<sequence>DTLIQAVVFAGIGKMPPMPGVLTEDQVLEVIGYIRKVQGVG</sequence>
<dbReference type="AlphaFoldDB" id="A0A3B0T0D9"/>
<evidence type="ECO:0008006" key="2">
    <source>
        <dbReference type="Google" id="ProtNLM"/>
    </source>
</evidence>
<feature type="non-terminal residue" evidence="1">
    <location>
        <position position="1"/>
    </location>
</feature>
<proteinExistence type="predicted"/>
<gene>
    <name evidence="1" type="ORF">MNBD_ACTINO01-710</name>
</gene>
<name>A0A3B0T0D9_9ZZZZ</name>
<dbReference type="GO" id="GO:0009055">
    <property type="term" value="F:electron transfer activity"/>
    <property type="evidence" value="ECO:0007669"/>
    <property type="project" value="InterPro"/>
</dbReference>
<dbReference type="InterPro" id="IPR036909">
    <property type="entry name" value="Cyt_c-like_dom_sf"/>
</dbReference>
<organism evidence="1">
    <name type="scientific">hydrothermal vent metagenome</name>
    <dbReference type="NCBI Taxonomy" id="652676"/>
    <lineage>
        <taxon>unclassified sequences</taxon>
        <taxon>metagenomes</taxon>
        <taxon>ecological metagenomes</taxon>
    </lineage>
</organism>
<reference evidence="1" key="1">
    <citation type="submission" date="2018-06" db="EMBL/GenBank/DDBJ databases">
        <authorList>
            <person name="Zhirakovskaya E."/>
        </authorList>
    </citation>
    <scope>NUCLEOTIDE SEQUENCE</scope>
</reference>
<dbReference type="EMBL" id="UOEI01000559">
    <property type="protein sequence ID" value="VAW07922.1"/>
    <property type="molecule type" value="Genomic_DNA"/>
</dbReference>
<dbReference type="SUPFAM" id="SSF46626">
    <property type="entry name" value="Cytochrome c"/>
    <property type="match status" value="1"/>
</dbReference>